<evidence type="ECO:0000256" key="6">
    <source>
        <dbReference type="ARBA" id="ARBA00023136"/>
    </source>
</evidence>
<organism evidence="11 12">
    <name type="scientific">Plenodomus tracheiphilus IPT5</name>
    <dbReference type="NCBI Taxonomy" id="1408161"/>
    <lineage>
        <taxon>Eukaryota</taxon>
        <taxon>Fungi</taxon>
        <taxon>Dikarya</taxon>
        <taxon>Ascomycota</taxon>
        <taxon>Pezizomycotina</taxon>
        <taxon>Dothideomycetes</taxon>
        <taxon>Pleosporomycetidae</taxon>
        <taxon>Pleosporales</taxon>
        <taxon>Pleosporineae</taxon>
        <taxon>Leptosphaeriaceae</taxon>
        <taxon>Plenodomus</taxon>
    </lineage>
</organism>
<feature type="transmembrane region" description="Helical" evidence="10">
    <location>
        <begin position="183"/>
        <end position="207"/>
    </location>
</feature>
<protein>
    <submittedName>
        <fullName evidence="11">Aquaporin</fullName>
    </submittedName>
</protein>
<evidence type="ECO:0000256" key="8">
    <source>
        <dbReference type="RuleBase" id="RU000477"/>
    </source>
</evidence>
<proteinExistence type="inferred from homology"/>
<dbReference type="InterPro" id="IPR000425">
    <property type="entry name" value="MIP"/>
</dbReference>
<keyword evidence="12" id="KW-1185">Reference proteome</keyword>
<evidence type="ECO:0000256" key="10">
    <source>
        <dbReference type="SAM" id="Phobius"/>
    </source>
</evidence>
<keyword evidence="6 10" id="KW-0472">Membrane</keyword>
<comment type="similarity">
    <text evidence="2 8">Belongs to the MIP/aquaporin (TC 1.A.8) family.</text>
</comment>
<evidence type="ECO:0000313" key="11">
    <source>
        <dbReference type="EMBL" id="KAF2855328.1"/>
    </source>
</evidence>
<dbReference type="OrthoDB" id="3222at2759"/>
<feature type="compositionally biased region" description="Low complexity" evidence="9">
    <location>
        <begin position="16"/>
        <end position="39"/>
    </location>
</feature>
<dbReference type="SUPFAM" id="SSF81338">
    <property type="entry name" value="Aquaporin-like"/>
    <property type="match status" value="1"/>
</dbReference>
<keyword evidence="5 10" id="KW-1133">Transmembrane helix</keyword>
<evidence type="ECO:0000256" key="1">
    <source>
        <dbReference type="ARBA" id="ARBA00004141"/>
    </source>
</evidence>
<dbReference type="GO" id="GO:0015250">
    <property type="term" value="F:water channel activity"/>
    <property type="evidence" value="ECO:0007669"/>
    <property type="project" value="TreeGrafter"/>
</dbReference>
<dbReference type="PANTHER" id="PTHR19139:SF283">
    <property type="entry name" value="AQUAPORIN"/>
    <property type="match status" value="1"/>
</dbReference>
<dbReference type="Proteomes" id="UP000799423">
    <property type="component" value="Unassembled WGS sequence"/>
</dbReference>
<evidence type="ECO:0000256" key="3">
    <source>
        <dbReference type="ARBA" id="ARBA00022692"/>
    </source>
</evidence>
<dbReference type="InterPro" id="IPR034294">
    <property type="entry name" value="Aquaporin_transptr"/>
</dbReference>
<dbReference type="InterPro" id="IPR023271">
    <property type="entry name" value="Aquaporin-like"/>
</dbReference>
<feature type="transmembrane region" description="Helical" evidence="10">
    <location>
        <begin position="256"/>
        <end position="276"/>
    </location>
</feature>
<evidence type="ECO:0000256" key="9">
    <source>
        <dbReference type="SAM" id="MobiDB-lite"/>
    </source>
</evidence>
<dbReference type="Gene3D" id="1.20.1080.10">
    <property type="entry name" value="Glycerol uptake facilitator protein"/>
    <property type="match status" value="1"/>
</dbReference>
<evidence type="ECO:0000313" key="12">
    <source>
        <dbReference type="Proteomes" id="UP000799423"/>
    </source>
</evidence>
<evidence type="ECO:0000256" key="4">
    <source>
        <dbReference type="ARBA" id="ARBA00022737"/>
    </source>
</evidence>
<keyword evidence="3 8" id="KW-0812">Transmembrane</keyword>
<evidence type="ECO:0000256" key="5">
    <source>
        <dbReference type="ARBA" id="ARBA00022989"/>
    </source>
</evidence>
<accession>A0A6A7BMF4</accession>
<comment type="subcellular location">
    <subcellularLocation>
        <location evidence="1">Membrane</location>
        <topology evidence="1">Multi-pass membrane protein</topology>
    </subcellularLocation>
</comment>
<feature type="region of interest" description="Disordered" evidence="9">
    <location>
        <begin position="1"/>
        <end position="47"/>
    </location>
</feature>
<dbReference type="GO" id="GO:0005886">
    <property type="term" value="C:plasma membrane"/>
    <property type="evidence" value="ECO:0007669"/>
    <property type="project" value="TreeGrafter"/>
</dbReference>
<feature type="transmembrane region" description="Helical" evidence="10">
    <location>
        <begin position="214"/>
        <end position="236"/>
    </location>
</feature>
<dbReference type="PRINTS" id="PR00783">
    <property type="entry name" value="MINTRINSICP"/>
</dbReference>
<keyword evidence="4" id="KW-0677">Repeat</keyword>
<evidence type="ECO:0000256" key="2">
    <source>
        <dbReference type="ARBA" id="ARBA00006175"/>
    </source>
</evidence>
<name>A0A6A7BMF4_9PLEO</name>
<dbReference type="EMBL" id="MU006291">
    <property type="protein sequence ID" value="KAF2855328.1"/>
    <property type="molecule type" value="Genomic_DNA"/>
</dbReference>
<reference evidence="11" key="1">
    <citation type="submission" date="2020-01" db="EMBL/GenBank/DDBJ databases">
        <authorList>
            <consortium name="DOE Joint Genome Institute"/>
            <person name="Haridas S."/>
            <person name="Albert R."/>
            <person name="Binder M."/>
            <person name="Bloem J."/>
            <person name="Labutti K."/>
            <person name="Salamov A."/>
            <person name="Andreopoulos B."/>
            <person name="Baker S.E."/>
            <person name="Barry K."/>
            <person name="Bills G."/>
            <person name="Bluhm B.H."/>
            <person name="Cannon C."/>
            <person name="Castanera R."/>
            <person name="Culley D.E."/>
            <person name="Daum C."/>
            <person name="Ezra D."/>
            <person name="Gonzalez J.B."/>
            <person name="Henrissat B."/>
            <person name="Kuo A."/>
            <person name="Liang C."/>
            <person name="Lipzen A."/>
            <person name="Lutzoni F."/>
            <person name="Magnuson J."/>
            <person name="Mondo S."/>
            <person name="Nolan M."/>
            <person name="Ohm R."/>
            <person name="Pangilinan J."/>
            <person name="Park H.-J."/>
            <person name="Ramirez L."/>
            <person name="Alfaro M."/>
            <person name="Sun H."/>
            <person name="Tritt A."/>
            <person name="Yoshinaga Y."/>
            <person name="Zwiers L.-H."/>
            <person name="Turgeon B.G."/>
            <person name="Goodwin S.B."/>
            <person name="Spatafora J.W."/>
            <person name="Crous P.W."/>
            <person name="Grigoriev I.V."/>
        </authorList>
    </citation>
    <scope>NUCLEOTIDE SEQUENCE</scope>
    <source>
        <strain evidence="11">IPT5</strain>
    </source>
</reference>
<dbReference type="PANTHER" id="PTHR19139">
    <property type="entry name" value="AQUAPORIN TRANSPORTER"/>
    <property type="match status" value="1"/>
</dbReference>
<evidence type="ECO:0000256" key="7">
    <source>
        <dbReference type="ARBA" id="ARBA00034651"/>
    </source>
</evidence>
<feature type="transmembrane region" description="Helical" evidence="10">
    <location>
        <begin position="57"/>
        <end position="81"/>
    </location>
</feature>
<comment type="catalytic activity">
    <reaction evidence="7">
        <text>H2O(in) = H2O(out)</text>
        <dbReference type="Rhea" id="RHEA:29667"/>
        <dbReference type="ChEBI" id="CHEBI:15377"/>
    </reaction>
</comment>
<dbReference type="AlphaFoldDB" id="A0A6A7BMF4"/>
<feature type="transmembrane region" description="Helical" evidence="10">
    <location>
        <begin position="101"/>
        <end position="121"/>
    </location>
</feature>
<keyword evidence="8" id="KW-0813">Transport</keyword>
<dbReference type="Pfam" id="PF00230">
    <property type="entry name" value="MIP"/>
    <property type="match status" value="1"/>
</dbReference>
<gene>
    <name evidence="11" type="ORF">T440DRAFT_386883</name>
</gene>
<sequence length="301" mass="32391">MSAIREPKPPPRRSRSQQNPNSYRSPSRSRRNSNSNSNYDVPPPKPKHKISTLEGHFVAASGEFVGTFMFLYFSFSCQIMLTNQASERSILNGGPSSQQNVFTALVYGFSLLVNVWAFFRISGGLFNPAVTLGMVLAGTLPVIRALFLVPAQLLACMCAGGLVEAMFPGDIGVVNTTLSPGTSVVQGVFIEMLMTAELTFVVLMLAAEKSKDTFIAPIGIGLALFVAMLGGVYFTGGSLNPARSFGPAVAARTFVGYHWIYWVGPCLGAVLAAAYFRFVKHFNYEQANPGQDSAGGDFDDA</sequence>